<organism evidence="11 12">
    <name type="scientific">Arachidicoccus soli</name>
    <dbReference type="NCBI Taxonomy" id="2341117"/>
    <lineage>
        <taxon>Bacteria</taxon>
        <taxon>Pseudomonadati</taxon>
        <taxon>Bacteroidota</taxon>
        <taxon>Chitinophagia</taxon>
        <taxon>Chitinophagales</taxon>
        <taxon>Chitinophagaceae</taxon>
        <taxon>Arachidicoccus</taxon>
    </lineage>
</organism>
<dbReference type="RefSeq" id="WP_119990214.1">
    <property type="nucleotide sequence ID" value="NZ_CP032489.1"/>
</dbReference>
<feature type="transmembrane region" description="Helical" evidence="10">
    <location>
        <begin position="140"/>
        <end position="159"/>
    </location>
</feature>
<keyword evidence="5" id="KW-0813">Transport</keyword>
<gene>
    <name evidence="11" type="ORF">D6B99_15900</name>
</gene>
<keyword evidence="12" id="KW-1185">Reference proteome</keyword>
<keyword evidence="7 10" id="KW-0812">Transmembrane</keyword>
<evidence type="ECO:0000256" key="6">
    <source>
        <dbReference type="ARBA" id="ARBA00022475"/>
    </source>
</evidence>
<dbReference type="Proteomes" id="UP000266118">
    <property type="component" value="Chromosome"/>
</dbReference>
<name>A0A386HT26_9BACT</name>
<dbReference type="GO" id="GO:0005886">
    <property type="term" value="C:plasma membrane"/>
    <property type="evidence" value="ECO:0007669"/>
    <property type="project" value="UniProtKB-SubCell"/>
</dbReference>
<dbReference type="InterPro" id="IPR006419">
    <property type="entry name" value="NMN_transpt_PnuC"/>
</dbReference>
<evidence type="ECO:0000256" key="9">
    <source>
        <dbReference type="ARBA" id="ARBA00023136"/>
    </source>
</evidence>
<evidence type="ECO:0000256" key="8">
    <source>
        <dbReference type="ARBA" id="ARBA00022989"/>
    </source>
</evidence>
<evidence type="ECO:0000313" key="11">
    <source>
        <dbReference type="EMBL" id="AYD48963.1"/>
    </source>
</evidence>
<feature type="transmembrane region" description="Helical" evidence="10">
    <location>
        <begin position="6"/>
        <end position="21"/>
    </location>
</feature>
<evidence type="ECO:0000313" key="12">
    <source>
        <dbReference type="Proteomes" id="UP000266118"/>
    </source>
</evidence>
<evidence type="ECO:0000256" key="5">
    <source>
        <dbReference type="ARBA" id="ARBA00022448"/>
    </source>
</evidence>
<feature type="transmembrane region" description="Helical" evidence="10">
    <location>
        <begin position="165"/>
        <end position="182"/>
    </location>
</feature>
<evidence type="ECO:0000256" key="4">
    <source>
        <dbReference type="ARBA" id="ARBA00017522"/>
    </source>
</evidence>
<feature type="transmembrane region" description="Helical" evidence="10">
    <location>
        <begin position="92"/>
        <end position="113"/>
    </location>
</feature>
<feature type="transmembrane region" description="Helical" evidence="10">
    <location>
        <begin position="55"/>
        <end position="71"/>
    </location>
</feature>
<evidence type="ECO:0000256" key="1">
    <source>
        <dbReference type="ARBA" id="ARBA00002672"/>
    </source>
</evidence>
<keyword evidence="6" id="KW-1003">Cell membrane</keyword>
<dbReference type="GO" id="GO:0034257">
    <property type="term" value="F:nicotinamide riboside transmembrane transporter activity"/>
    <property type="evidence" value="ECO:0007669"/>
    <property type="project" value="InterPro"/>
</dbReference>
<evidence type="ECO:0000256" key="2">
    <source>
        <dbReference type="ARBA" id="ARBA00004651"/>
    </source>
</evidence>
<evidence type="ECO:0000256" key="10">
    <source>
        <dbReference type="SAM" id="Phobius"/>
    </source>
</evidence>
<dbReference type="NCBIfam" id="TIGR01528">
    <property type="entry name" value="NMN_trans_PnuC"/>
    <property type="match status" value="1"/>
</dbReference>
<protein>
    <recommendedName>
        <fullName evidence="4">Nicotinamide riboside transporter PnuC</fullName>
    </recommendedName>
</protein>
<sequence>MDIFTWVEIASVATGLLYVVFMMRQNIWCWICGILSSGLYIFSCFHAKIYLEAGLNFYYVVVGFYGWQLWLRRNKNTDDKPLQVTEWRASAHIFNILICILLTLFLGKIMQLHTDSPRPYFDAALTVFGFSATILEARKILSAWIYWFIINGAAIILMIDREMPLYAGLSLVMTLLCIKGYLDWKKSKMQVERTLA</sequence>
<feature type="transmembrane region" description="Helical" evidence="10">
    <location>
        <begin position="28"/>
        <end position="49"/>
    </location>
</feature>
<feature type="transmembrane region" description="Helical" evidence="10">
    <location>
        <begin position="119"/>
        <end position="135"/>
    </location>
</feature>
<accession>A0A386HT26</accession>
<comment type="subcellular location">
    <subcellularLocation>
        <location evidence="2">Cell membrane</location>
        <topology evidence="2">Multi-pass membrane protein</topology>
    </subcellularLocation>
</comment>
<dbReference type="EMBL" id="CP032489">
    <property type="protein sequence ID" value="AYD48963.1"/>
    <property type="molecule type" value="Genomic_DNA"/>
</dbReference>
<proteinExistence type="inferred from homology"/>
<dbReference type="Pfam" id="PF04973">
    <property type="entry name" value="NMN_transporter"/>
    <property type="match status" value="1"/>
</dbReference>
<reference evidence="11 12" key="1">
    <citation type="submission" date="2018-09" db="EMBL/GenBank/DDBJ databases">
        <title>Arachidicoccus sp. nov., a bacterium isolated from soil.</title>
        <authorList>
            <person name="Weon H.-Y."/>
            <person name="Kwon S.-W."/>
            <person name="Lee S.A."/>
        </authorList>
    </citation>
    <scope>NUCLEOTIDE SEQUENCE [LARGE SCALE GENOMIC DNA]</scope>
    <source>
        <strain evidence="11 12">KIS59-12</strain>
    </source>
</reference>
<dbReference type="PANTHER" id="PTHR36122:SF2">
    <property type="entry name" value="NICOTINAMIDE RIBOSIDE TRANSPORTER PNUC"/>
    <property type="match status" value="1"/>
</dbReference>
<dbReference type="PANTHER" id="PTHR36122">
    <property type="entry name" value="NICOTINAMIDE RIBOSIDE TRANSPORTER PNUC"/>
    <property type="match status" value="1"/>
</dbReference>
<dbReference type="KEGG" id="ark:D6B99_15900"/>
<dbReference type="AlphaFoldDB" id="A0A386HT26"/>
<dbReference type="OrthoDB" id="9791248at2"/>
<evidence type="ECO:0000256" key="3">
    <source>
        <dbReference type="ARBA" id="ARBA00006669"/>
    </source>
</evidence>
<evidence type="ECO:0000256" key="7">
    <source>
        <dbReference type="ARBA" id="ARBA00022692"/>
    </source>
</evidence>
<keyword evidence="9 10" id="KW-0472">Membrane</keyword>
<keyword evidence="8 10" id="KW-1133">Transmembrane helix</keyword>
<comment type="function">
    <text evidence="1">Required for nicotinamide riboside transport across the inner membrane.</text>
</comment>
<comment type="similarity">
    <text evidence="3">Belongs to the nicotinamide ribonucleoside (NR) uptake permease (TC 4.B.1) family.</text>
</comment>